<keyword evidence="3" id="KW-1185">Reference proteome</keyword>
<dbReference type="VEuPathDB" id="FungiDB:AeMF1_005392"/>
<feature type="coiled-coil region" evidence="1">
    <location>
        <begin position="237"/>
        <end position="418"/>
    </location>
</feature>
<dbReference type="PANTHER" id="PTHR22091">
    <property type="entry name" value="COILED-COIL DOMAIN-CONTAINING PROTEIN 77"/>
    <property type="match status" value="1"/>
</dbReference>
<keyword evidence="1" id="KW-0175">Coiled coil</keyword>
<comment type="caution">
    <text evidence="2">The sequence shown here is derived from an EMBL/GenBank/DDBJ whole genome shotgun (WGS) entry which is preliminary data.</text>
</comment>
<organism evidence="2 3">
    <name type="scientific">Aphanomyces euteiches</name>
    <dbReference type="NCBI Taxonomy" id="100861"/>
    <lineage>
        <taxon>Eukaryota</taxon>
        <taxon>Sar</taxon>
        <taxon>Stramenopiles</taxon>
        <taxon>Oomycota</taxon>
        <taxon>Saprolegniomycetes</taxon>
        <taxon>Saprolegniales</taxon>
        <taxon>Verrucalvaceae</taxon>
        <taxon>Aphanomyces</taxon>
    </lineage>
</organism>
<evidence type="ECO:0000256" key="1">
    <source>
        <dbReference type="SAM" id="Coils"/>
    </source>
</evidence>
<dbReference type="PANTHER" id="PTHR22091:SF1">
    <property type="entry name" value="COILED-COIL DOMAIN-CONTAINING PROTEIN 77"/>
    <property type="match status" value="1"/>
</dbReference>
<accession>A0A6G0WWI3</accession>
<dbReference type="AlphaFoldDB" id="A0A6G0WWI3"/>
<dbReference type="Proteomes" id="UP000481153">
    <property type="component" value="Unassembled WGS sequence"/>
</dbReference>
<proteinExistence type="predicted"/>
<name>A0A6G0WWI3_9STRA</name>
<dbReference type="InterPro" id="IPR037696">
    <property type="entry name" value="CCDC77"/>
</dbReference>
<evidence type="ECO:0000313" key="3">
    <source>
        <dbReference type="Proteomes" id="UP000481153"/>
    </source>
</evidence>
<sequence>MKDTSDLKDSMDDLELLGYHGNDRASVLPTDGNGDENTPLLEFYRARCDAFQQERKEMMDRFSQLEISRETWHQTEWQNRMYAQEIVELKDEAARLRDELADAKETIASLRHQVDQAKIQEAEDRKRIQHLLYLTQPSAEEVTFVKDCRPGHASRFGLQETHLEAPEQATIHDQNAHERYLRSNVSLMDEANVPGAAAGYAAFTSRTKRQHEQKWSKNGTKAKCRVIRTVYLPSEQADSLLLRVQLLTKELDDYKKLSEERIQDLLNNLNLMSAESKKMRQQHDEEIKAKQQDVERMHRLLKTSMKEYLVLRHKFQDSQRQVQEEKARQQSLYKHLETEKEEAITKAKADTLAVRETLKEEGNVYAEEFRQQAVARERDINILKEQYVAVQESYGVRIADLQSRLTKLRRRYKNLETRRNLEMEGFARDIATLKRHIVKLENLCHGTKLTQDELRSLRLEESNNLNALGLDTEIAQLQNRYADLAAEISRYYAGARRAH</sequence>
<dbReference type="EMBL" id="VJMJ01000139">
    <property type="protein sequence ID" value="KAF0731853.1"/>
    <property type="molecule type" value="Genomic_DNA"/>
</dbReference>
<feature type="coiled-coil region" evidence="1">
    <location>
        <begin position="41"/>
        <end position="120"/>
    </location>
</feature>
<reference evidence="2 3" key="1">
    <citation type="submission" date="2019-07" db="EMBL/GenBank/DDBJ databases">
        <title>Genomics analysis of Aphanomyces spp. identifies a new class of oomycete effector associated with host adaptation.</title>
        <authorList>
            <person name="Gaulin E."/>
        </authorList>
    </citation>
    <scope>NUCLEOTIDE SEQUENCE [LARGE SCALE GENOMIC DNA]</scope>
    <source>
        <strain evidence="2 3">ATCC 201684</strain>
    </source>
</reference>
<gene>
    <name evidence="2" type="ORF">Ae201684_010953</name>
</gene>
<evidence type="ECO:0000313" key="2">
    <source>
        <dbReference type="EMBL" id="KAF0731853.1"/>
    </source>
</evidence>
<protein>
    <submittedName>
        <fullName evidence="2">Uncharacterized protein</fullName>
    </submittedName>
</protein>